<dbReference type="Gene3D" id="3.40.50.150">
    <property type="entry name" value="Vaccinia Virus protein VP39"/>
    <property type="match status" value="1"/>
</dbReference>
<dbReference type="NCBIfam" id="TIGR01444">
    <property type="entry name" value="fkbM_fam"/>
    <property type="match status" value="1"/>
</dbReference>
<gene>
    <name evidence="2" type="ORF">Pla52n_42590</name>
</gene>
<accession>A0A5C6AMK4</accession>
<dbReference type="InterPro" id="IPR029063">
    <property type="entry name" value="SAM-dependent_MTases_sf"/>
</dbReference>
<proteinExistence type="predicted"/>
<dbReference type="OrthoDB" id="269823at2"/>
<reference evidence="2 3" key="1">
    <citation type="submission" date="2019-02" db="EMBL/GenBank/DDBJ databases">
        <title>Deep-cultivation of Planctomycetes and their phenomic and genomic characterization uncovers novel biology.</title>
        <authorList>
            <person name="Wiegand S."/>
            <person name="Jogler M."/>
            <person name="Boedeker C."/>
            <person name="Pinto D."/>
            <person name="Vollmers J."/>
            <person name="Rivas-Marin E."/>
            <person name="Kohn T."/>
            <person name="Peeters S.H."/>
            <person name="Heuer A."/>
            <person name="Rast P."/>
            <person name="Oberbeckmann S."/>
            <person name="Bunk B."/>
            <person name="Jeske O."/>
            <person name="Meyerdierks A."/>
            <person name="Storesund J.E."/>
            <person name="Kallscheuer N."/>
            <person name="Luecker S."/>
            <person name="Lage O.M."/>
            <person name="Pohl T."/>
            <person name="Merkel B.J."/>
            <person name="Hornburger P."/>
            <person name="Mueller R.-W."/>
            <person name="Bruemmer F."/>
            <person name="Labrenz M."/>
            <person name="Spormann A.M."/>
            <person name="Op Den Camp H."/>
            <person name="Overmann J."/>
            <person name="Amann R."/>
            <person name="Jetten M.S.M."/>
            <person name="Mascher T."/>
            <person name="Medema M.H."/>
            <person name="Devos D.P."/>
            <person name="Kaster A.-K."/>
            <person name="Ovreas L."/>
            <person name="Rohde M."/>
            <person name="Galperin M.Y."/>
            <person name="Jogler C."/>
        </authorList>
    </citation>
    <scope>NUCLEOTIDE SEQUENCE [LARGE SCALE GENOMIC DNA]</scope>
    <source>
        <strain evidence="2 3">Pla52n</strain>
    </source>
</reference>
<evidence type="ECO:0000313" key="2">
    <source>
        <dbReference type="EMBL" id="TWU00890.1"/>
    </source>
</evidence>
<protein>
    <recommendedName>
        <fullName evidence="1">Methyltransferase FkbM domain-containing protein</fullName>
    </recommendedName>
</protein>
<dbReference type="Proteomes" id="UP000320176">
    <property type="component" value="Unassembled WGS sequence"/>
</dbReference>
<dbReference type="InterPro" id="IPR052514">
    <property type="entry name" value="SAM-dependent_MTase"/>
</dbReference>
<sequence length="205" mass="23397">MHFDFIQIGSHIGRTFNDPLYASVTNGQRGILVEPVPYLFDQLVANYRGLDQNLILINKAVGAQSGTLRLFIPSPKNDFTQFPRWASQLASAVPGHVESHFADLIIDTIEVPMTTMNELIQEHDVDRLTTLFVDTEGNDFAILMSMDLKHLRPQRIHFENKHTDGPHQRGEKYRQLIAHLLEQGYHIESEDDKNTVVIDDHRSIS</sequence>
<evidence type="ECO:0000259" key="1">
    <source>
        <dbReference type="Pfam" id="PF05050"/>
    </source>
</evidence>
<dbReference type="AlphaFoldDB" id="A0A5C6AMK4"/>
<dbReference type="PANTHER" id="PTHR34203:SF15">
    <property type="entry name" value="SLL1173 PROTEIN"/>
    <property type="match status" value="1"/>
</dbReference>
<dbReference type="InterPro" id="IPR006342">
    <property type="entry name" value="FkbM_mtfrase"/>
</dbReference>
<dbReference type="EMBL" id="SJPN01000005">
    <property type="protein sequence ID" value="TWU00890.1"/>
    <property type="molecule type" value="Genomic_DNA"/>
</dbReference>
<feature type="domain" description="Methyltransferase FkbM" evidence="1">
    <location>
        <begin position="7"/>
        <end position="186"/>
    </location>
</feature>
<organism evidence="2 3">
    <name type="scientific">Stieleria varia</name>
    <dbReference type="NCBI Taxonomy" id="2528005"/>
    <lineage>
        <taxon>Bacteria</taxon>
        <taxon>Pseudomonadati</taxon>
        <taxon>Planctomycetota</taxon>
        <taxon>Planctomycetia</taxon>
        <taxon>Pirellulales</taxon>
        <taxon>Pirellulaceae</taxon>
        <taxon>Stieleria</taxon>
    </lineage>
</organism>
<dbReference type="RefSeq" id="WP_146521434.1">
    <property type="nucleotide sequence ID" value="NZ_CP151726.1"/>
</dbReference>
<comment type="caution">
    <text evidence="2">The sequence shown here is derived from an EMBL/GenBank/DDBJ whole genome shotgun (WGS) entry which is preliminary data.</text>
</comment>
<name>A0A5C6AMK4_9BACT</name>
<dbReference type="SUPFAM" id="SSF53335">
    <property type="entry name" value="S-adenosyl-L-methionine-dependent methyltransferases"/>
    <property type="match status" value="1"/>
</dbReference>
<dbReference type="PANTHER" id="PTHR34203">
    <property type="entry name" value="METHYLTRANSFERASE, FKBM FAMILY PROTEIN"/>
    <property type="match status" value="1"/>
</dbReference>
<dbReference type="Pfam" id="PF05050">
    <property type="entry name" value="Methyltransf_21"/>
    <property type="match status" value="1"/>
</dbReference>
<keyword evidence="3" id="KW-1185">Reference proteome</keyword>
<evidence type="ECO:0000313" key="3">
    <source>
        <dbReference type="Proteomes" id="UP000320176"/>
    </source>
</evidence>